<dbReference type="GO" id="GO:0004312">
    <property type="term" value="F:fatty acid synthase activity"/>
    <property type="evidence" value="ECO:0007669"/>
    <property type="project" value="TreeGrafter"/>
</dbReference>
<evidence type="ECO:0000256" key="1">
    <source>
        <dbReference type="ARBA" id="ARBA00022450"/>
    </source>
</evidence>
<dbReference type="EMBL" id="VOPW01000001">
    <property type="protein sequence ID" value="TXC66100.1"/>
    <property type="molecule type" value="Genomic_DNA"/>
</dbReference>
<dbReference type="Gene3D" id="3.10.129.10">
    <property type="entry name" value="Hotdog Thioesterase"/>
    <property type="match status" value="1"/>
</dbReference>
<dbReference type="PANTHER" id="PTHR43775">
    <property type="entry name" value="FATTY ACID SYNTHASE"/>
    <property type="match status" value="1"/>
</dbReference>
<comment type="caution">
    <text evidence="4">The sequence shown here is derived from an EMBL/GenBank/DDBJ whole genome shotgun (WGS) entry which is preliminary data.</text>
</comment>
<keyword evidence="5" id="KW-1185">Reference proteome</keyword>
<evidence type="ECO:0000313" key="5">
    <source>
        <dbReference type="Proteomes" id="UP000321832"/>
    </source>
</evidence>
<keyword evidence="2" id="KW-0597">Phosphoprotein</keyword>
<dbReference type="InterPro" id="IPR050091">
    <property type="entry name" value="PKS_NRPS_Biosynth_Enz"/>
</dbReference>
<dbReference type="Gene3D" id="3.40.366.10">
    <property type="entry name" value="Malonyl-Coenzyme A Acyl Carrier Protein, domain 2"/>
    <property type="match status" value="1"/>
</dbReference>
<dbReference type="GO" id="GO:0006633">
    <property type="term" value="P:fatty acid biosynthetic process"/>
    <property type="evidence" value="ECO:0007669"/>
    <property type="project" value="TreeGrafter"/>
</dbReference>
<protein>
    <recommendedName>
        <fullName evidence="3">Polyketide synthase dehydratase domain-containing protein</fullName>
    </recommendedName>
</protein>
<evidence type="ECO:0000256" key="2">
    <source>
        <dbReference type="ARBA" id="ARBA00022553"/>
    </source>
</evidence>
<dbReference type="AlphaFoldDB" id="A0A5C6U0N1"/>
<dbReference type="Proteomes" id="UP000321832">
    <property type="component" value="Unassembled WGS sequence"/>
</dbReference>
<accession>A0A5C6U0N1</accession>
<reference evidence="4 5" key="1">
    <citation type="submission" date="2019-08" db="EMBL/GenBank/DDBJ databases">
        <authorList>
            <person name="Khan S.A."/>
            <person name="Jeon C.O."/>
            <person name="Jeong S.E."/>
        </authorList>
    </citation>
    <scope>NUCLEOTIDE SEQUENCE [LARGE SCALE GENOMIC DNA]</scope>
    <source>
        <strain evidence="5">IMCC1728</strain>
    </source>
</reference>
<dbReference type="InterPro" id="IPR001227">
    <property type="entry name" value="Ac_transferase_dom_sf"/>
</dbReference>
<dbReference type="GO" id="GO:0005886">
    <property type="term" value="C:plasma membrane"/>
    <property type="evidence" value="ECO:0007669"/>
    <property type="project" value="TreeGrafter"/>
</dbReference>
<dbReference type="PANTHER" id="PTHR43775:SF37">
    <property type="entry name" value="SI:DKEY-61P9.11"/>
    <property type="match status" value="1"/>
</dbReference>
<name>A0A5C6U0N1_9BURK</name>
<dbReference type="GO" id="GO:0071770">
    <property type="term" value="P:DIM/DIP cell wall layer assembly"/>
    <property type="evidence" value="ECO:0007669"/>
    <property type="project" value="TreeGrafter"/>
</dbReference>
<dbReference type="Pfam" id="PF21089">
    <property type="entry name" value="PKS_DH_N"/>
    <property type="match status" value="1"/>
</dbReference>
<keyword evidence="1" id="KW-0596">Phosphopantetheine</keyword>
<dbReference type="GO" id="GO:0005737">
    <property type="term" value="C:cytoplasm"/>
    <property type="evidence" value="ECO:0007669"/>
    <property type="project" value="TreeGrafter"/>
</dbReference>
<evidence type="ECO:0000259" key="3">
    <source>
        <dbReference type="Pfam" id="PF21089"/>
    </source>
</evidence>
<proteinExistence type="predicted"/>
<feature type="domain" description="Polyketide synthase dehydratase" evidence="3">
    <location>
        <begin position="110"/>
        <end position="169"/>
    </location>
</feature>
<dbReference type="Gene3D" id="3.30.70.3290">
    <property type="match status" value="1"/>
</dbReference>
<evidence type="ECO:0000313" key="4">
    <source>
        <dbReference type="EMBL" id="TXC66100.1"/>
    </source>
</evidence>
<organism evidence="4 5">
    <name type="scientific">Piscinibacter aquaticus</name>
    <dbReference type="NCBI Taxonomy" id="392597"/>
    <lineage>
        <taxon>Bacteria</taxon>
        <taxon>Pseudomonadati</taxon>
        <taxon>Pseudomonadota</taxon>
        <taxon>Betaproteobacteria</taxon>
        <taxon>Burkholderiales</taxon>
        <taxon>Sphaerotilaceae</taxon>
        <taxon>Piscinibacter</taxon>
    </lineage>
</organism>
<sequence length="206" mass="23017">MLREQRIDLAIELGPHPTLLSFVGAVFADEGPARVASMRKGERDSDVLLDALASAYLAGARIDWRAQMADGPGPRPRLTDLPAYPFQRERYWFQARPMPAREQAPVPGSHRLLGRRVRHAGTARLYEAMVGADQPAFVREHRVQGRVVLPATAYLDILQAAARSAAAAQTWWWRTWRSGKPWCWATRAKRGPCRPCASRCRTPPGA</sequence>
<gene>
    <name evidence="4" type="ORF">FSC37_09645</name>
</gene>
<dbReference type="InterPro" id="IPR049552">
    <property type="entry name" value="PKS_DH_N"/>
</dbReference>